<evidence type="ECO:0000259" key="2">
    <source>
        <dbReference type="SMART" id="SM00278"/>
    </source>
</evidence>
<organism evidence="3 4">
    <name type="scientific">Alishewanella aestuarii B11</name>
    <dbReference type="NCBI Taxonomy" id="1197174"/>
    <lineage>
        <taxon>Bacteria</taxon>
        <taxon>Pseudomonadati</taxon>
        <taxon>Pseudomonadota</taxon>
        <taxon>Gammaproteobacteria</taxon>
        <taxon>Alteromonadales</taxon>
        <taxon>Alteromonadaceae</taxon>
        <taxon>Alishewanella</taxon>
    </lineage>
</organism>
<accession>J1Y906</accession>
<dbReference type="Gene3D" id="1.10.150.320">
    <property type="entry name" value="Photosystem II 12 kDa extrinsic protein"/>
    <property type="match status" value="1"/>
</dbReference>
<dbReference type="PANTHER" id="PTHR21180">
    <property type="entry name" value="ENDONUCLEASE/EXONUCLEASE/PHOSPHATASE FAMILY DOMAIN-CONTAINING PROTEIN 1"/>
    <property type="match status" value="1"/>
</dbReference>
<dbReference type="SMART" id="SM00278">
    <property type="entry name" value="HhH1"/>
    <property type="match status" value="2"/>
</dbReference>
<dbReference type="InterPro" id="IPR003583">
    <property type="entry name" value="Hlx-hairpin-Hlx_DNA-bd_motif"/>
</dbReference>
<dbReference type="InterPro" id="IPR010994">
    <property type="entry name" value="RuvA_2-like"/>
</dbReference>
<gene>
    <name evidence="3" type="ORF">AEST_30740</name>
</gene>
<sequence>MFQNLFCLFFIKNLPILFCVLVLFLVGIFVSGKQVCRPGDSAVSANPAGLLNSCSEQVSRMPDCFGRKHQMKKLVLSAMLAALVLGANYTLANTTGQTLTRATAEASTKLKLNQASVEQLTAIPGLGKVKAQAILDHISEHGEIKSQAELTKVKGIGDKLAAKVAEYVSFE</sequence>
<dbReference type="PATRIC" id="fig|1197174.4.peg.3006"/>
<proteinExistence type="predicted"/>
<feature type="domain" description="Helix-hairpin-helix DNA-binding motif class 1" evidence="2">
    <location>
        <begin position="118"/>
        <end position="137"/>
    </location>
</feature>
<keyword evidence="4" id="KW-1185">Reference proteome</keyword>
<evidence type="ECO:0000313" key="3">
    <source>
        <dbReference type="EMBL" id="EJI84240.1"/>
    </source>
</evidence>
<dbReference type="InterPro" id="IPR051675">
    <property type="entry name" value="Endo/Exo/Phosphatase_dom_1"/>
</dbReference>
<dbReference type="GO" id="GO:0015628">
    <property type="term" value="P:protein secretion by the type II secretion system"/>
    <property type="evidence" value="ECO:0007669"/>
    <property type="project" value="TreeGrafter"/>
</dbReference>
<protein>
    <recommendedName>
        <fullName evidence="2">Helix-hairpin-helix DNA-binding motif class 1 domain-containing protein</fullName>
    </recommendedName>
</protein>
<name>J1Y906_9ALTE</name>
<dbReference type="Proteomes" id="UP000012043">
    <property type="component" value="Unassembled WGS sequence"/>
</dbReference>
<feature type="transmembrane region" description="Helical" evidence="1">
    <location>
        <begin position="74"/>
        <end position="92"/>
    </location>
</feature>
<reference evidence="3 4" key="1">
    <citation type="journal article" date="2012" name="J. Bacteriol.">
        <title>Genome Sequence of Pectin-Degrading Alishewanella aestuarii Strain B11T, Isolated from Tidal Flat Sediment.</title>
        <authorList>
            <person name="Jung J."/>
            <person name="Choi S."/>
            <person name="Chun J."/>
            <person name="Park W."/>
        </authorList>
    </citation>
    <scope>NUCLEOTIDE SEQUENCE [LARGE SCALE GENOMIC DNA]</scope>
    <source>
        <strain evidence="3 4">B11</strain>
    </source>
</reference>
<evidence type="ECO:0000256" key="1">
    <source>
        <dbReference type="SAM" id="Phobius"/>
    </source>
</evidence>
<dbReference type="PANTHER" id="PTHR21180:SF32">
    <property type="entry name" value="ENDONUCLEASE_EXONUCLEASE_PHOSPHATASE FAMILY DOMAIN-CONTAINING PROTEIN 1"/>
    <property type="match status" value="1"/>
</dbReference>
<keyword evidence="1" id="KW-0812">Transmembrane</keyword>
<dbReference type="GO" id="GO:0015627">
    <property type="term" value="C:type II protein secretion system complex"/>
    <property type="evidence" value="ECO:0007669"/>
    <property type="project" value="TreeGrafter"/>
</dbReference>
<comment type="caution">
    <text evidence="3">The sequence shown here is derived from an EMBL/GenBank/DDBJ whole genome shotgun (WGS) entry which is preliminary data.</text>
</comment>
<feature type="domain" description="Helix-hairpin-helix DNA-binding motif class 1" evidence="2">
    <location>
        <begin position="148"/>
        <end position="167"/>
    </location>
</feature>
<dbReference type="GO" id="GO:0003677">
    <property type="term" value="F:DNA binding"/>
    <property type="evidence" value="ECO:0007669"/>
    <property type="project" value="InterPro"/>
</dbReference>
<keyword evidence="1" id="KW-0472">Membrane</keyword>
<dbReference type="Pfam" id="PF12836">
    <property type="entry name" value="HHH_3"/>
    <property type="match status" value="1"/>
</dbReference>
<keyword evidence="1" id="KW-1133">Transmembrane helix</keyword>
<dbReference type="AlphaFoldDB" id="J1Y906"/>
<feature type="transmembrane region" description="Helical" evidence="1">
    <location>
        <begin position="6"/>
        <end position="30"/>
    </location>
</feature>
<dbReference type="SUPFAM" id="SSF47781">
    <property type="entry name" value="RuvA domain 2-like"/>
    <property type="match status" value="1"/>
</dbReference>
<dbReference type="GO" id="GO:0006281">
    <property type="term" value="P:DNA repair"/>
    <property type="evidence" value="ECO:0007669"/>
    <property type="project" value="InterPro"/>
</dbReference>
<evidence type="ECO:0000313" key="4">
    <source>
        <dbReference type="Proteomes" id="UP000012043"/>
    </source>
</evidence>
<dbReference type="EMBL" id="ALAB01000039">
    <property type="protein sequence ID" value="EJI84240.1"/>
    <property type="molecule type" value="Genomic_DNA"/>
</dbReference>